<keyword evidence="1" id="KW-1133">Transmembrane helix</keyword>
<gene>
    <name evidence="2" type="ORF">MUG09_05410</name>
</gene>
<protein>
    <recommendedName>
        <fullName evidence="4">DUF4342 domain-containing protein</fullName>
    </recommendedName>
</protein>
<accession>A0ABY4DDL7</accession>
<keyword evidence="1" id="KW-0472">Membrane</keyword>
<evidence type="ECO:0008006" key="4">
    <source>
        <dbReference type="Google" id="ProtNLM"/>
    </source>
</evidence>
<keyword evidence="1" id="KW-0812">Transmembrane</keyword>
<proteinExistence type="predicted"/>
<reference evidence="3" key="1">
    <citation type="journal article" date="2024" name="J Bioinform Genom">
        <title>Complete genome sequence of the type strain bacterium Sphaerochaeta associata GLS2t (VKM B-2742)t.</title>
        <authorList>
            <person name="Troshina O.Y."/>
            <person name="Tepeeva A.N."/>
            <person name="Arzamasceva V.O."/>
            <person name="Whitman W.B."/>
            <person name="Varghese N."/>
            <person name="Shapiro N."/>
            <person name="Woyke T."/>
            <person name="Kripides N.C."/>
            <person name="Vasilenko O.V."/>
        </authorList>
    </citation>
    <scope>NUCLEOTIDE SEQUENCE [LARGE SCALE GENOMIC DNA]</scope>
    <source>
        <strain evidence="3">GLS2T</strain>
    </source>
</reference>
<evidence type="ECO:0000313" key="2">
    <source>
        <dbReference type="EMBL" id="UOM52211.1"/>
    </source>
</evidence>
<dbReference type="RefSeq" id="WP_244774228.1">
    <property type="nucleotide sequence ID" value="NZ_CP094929.1"/>
</dbReference>
<dbReference type="Proteomes" id="UP000829708">
    <property type="component" value="Chromosome"/>
</dbReference>
<evidence type="ECO:0000256" key="1">
    <source>
        <dbReference type="SAM" id="Phobius"/>
    </source>
</evidence>
<name>A0ABY4DDL7_9SPIR</name>
<organism evidence="2 3">
    <name type="scientific">Sphaerochaeta associata</name>
    <dbReference type="NCBI Taxonomy" id="1129264"/>
    <lineage>
        <taxon>Bacteria</taxon>
        <taxon>Pseudomonadati</taxon>
        <taxon>Spirochaetota</taxon>
        <taxon>Spirochaetia</taxon>
        <taxon>Spirochaetales</taxon>
        <taxon>Sphaerochaetaceae</taxon>
        <taxon>Sphaerochaeta</taxon>
    </lineage>
</organism>
<keyword evidence="3" id="KW-1185">Reference proteome</keyword>
<evidence type="ECO:0000313" key="3">
    <source>
        <dbReference type="Proteomes" id="UP000829708"/>
    </source>
</evidence>
<dbReference type="EMBL" id="CP094929">
    <property type="protein sequence ID" value="UOM52211.1"/>
    <property type="molecule type" value="Genomic_DNA"/>
</dbReference>
<sequence>MNAFTKQVQAMHRTIERKWKMQDCSQFCFGTPDSSHAALSLLLGRTILLPLISLITLLIIVVSLIIL</sequence>
<feature type="transmembrane region" description="Helical" evidence="1">
    <location>
        <begin position="47"/>
        <end position="66"/>
    </location>
</feature>